<dbReference type="Proteomes" id="UP000736583">
    <property type="component" value="Unassembled WGS sequence"/>
</dbReference>
<name>A0ABS6F2Y5_9CLOT</name>
<sequence length="405" mass="48027">MKIGKFANKNNLSIDTIRHYMDIALIIPKKLGGQYDFDERCQRDLEDILSFKGMGFTLGEIKEIFMFKRFGKLTPYQNEHCYREIFNNKYHEIEAKIIQLKHMKERLDDKIKKLGVQDNKKNFQIGIDFKALNLFRCLSCNGDLMLHEGNINNNQIINGKLRCHCGEEYIIEEGILILGNRYIHEDIDSDFDYIIDYINFTDEDYLSKMYETLEWANKRIDFKELKNKVILELGSGMGFFLRNIYKDLPEDILYIAVDHSIARHRFLKSMIEITGSRKNIVFICSDFLEIPIKEKSIDVVLDISGSSNYGFEKEEFLLKLIDCYVKEDAYLIGNYILFKNFTFNSFIEQRYRKNFILNNIKNEIKKLNYNLIEEKMSDYIDKGGKYESYFNEGERVYGYSFYGKR</sequence>
<dbReference type="InterPro" id="IPR047057">
    <property type="entry name" value="MerR_fam"/>
</dbReference>
<dbReference type="RefSeq" id="WP_216457568.1">
    <property type="nucleotide sequence ID" value="NZ_JAHLQL010000005.1"/>
</dbReference>
<proteinExistence type="predicted"/>
<evidence type="ECO:0000259" key="1">
    <source>
        <dbReference type="SMART" id="SM00422"/>
    </source>
</evidence>
<reference evidence="2 3" key="1">
    <citation type="submission" date="2021-06" db="EMBL/GenBank/DDBJ databases">
        <authorList>
            <person name="Sun Q."/>
            <person name="Li D."/>
        </authorList>
    </citation>
    <scope>NUCLEOTIDE SEQUENCE [LARGE SCALE GENOMIC DNA]</scope>
    <source>
        <strain evidence="2 3">MSJ-4</strain>
    </source>
</reference>
<gene>
    <name evidence="2" type="ORF">KQI89_14050</name>
</gene>
<dbReference type="PANTHER" id="PTHR30204:SF96">
    <property type="entry name" value="CHROMOSOME-ANCHORING PROTEIN RACA"/>
    <property type="match status" value="1"/>
</dbReference>
<dbReference type="SMART" id="SM00422">
    <property type="entry name" value="HTH_MERR"/>
    <property type="match status" value="1"/>
</dbReference>
<evidence type="ECO:0000313" key="2">
    <source>
        <dbReference type="EMBL" id="MBU5592872.1"/>
    </source>
</evidence>
<dbReference type="EMBL" id="JAHLQL010000005">
    <property type="protein sequence ID" value="MBU5592872.1"/>
    <property type="molecule type" value="Genomic_DNA"/>
</dbReference>
<organism evidence="2 3">
    <name type="scientific">Clostridium simiarum</name>
    <dbReference type="NCBI Taxonomy" id="2841506"/>
    <lineage>
        <taxon>Bacteria</taxon>
        <taxon>Bacillati</taxon>
        <taxon>Bacillota</taxon>
        <taxon>Clostridia</taxon>
        <taxon>Eubacteriales</taxon>
        <taxon>Clostridiaceae</taxon>
        <taxon>Clostridium</taxon>
    </lineage>
</organism>
<dbReference type="Pfam" id="PF13411">
    <property type="entry name" value="MerR_1"/>
    <property type="match status" value="1"/>
</dbReference>
<dbReference type="PANTHER" id="PTHR30204">
    <property type="entry name" value="REDOX-CYCLING DRUG-SENSING TRANSCRIPTIONAL ACTIVATOR SOXR"/>
    <property type="match status" value="1"/>
</dbReference>
<evidence type="ECO:0000313" key="3">
    <source>
        <dbReference type="Proteomes" id="UP000736583"/>
    </source>
</evidence>
<keyword evidence="3" id="KW-1185">Reference proteome</keyword>
<protein>
    <submittedName>
        <fullName evidence="2">MerR family transcriptional regulator</fullName>
    </submittedName>
</protein>
<dbReference type="InterPro" id="IPR000551">
    <property type="entry name" value="MerR-type_HTH_dom"/>
</dbReference>
<feature type="domain" description="HTH merR-type" evidence="1">
    <location>
        <begin position="1"/>
        <end position="68"/>
    </location>
</feature>
<comment type="caution">
    <text evidence="2">The sequence shown here is derived from an EMBL/GenBank/DDBJ whole genome shotgun (WGS) entry which is preliminary data.</text>
</comment>
<accession>A0ABS6F2Y5</accession>